<dbReference type="PROSITE" id="PS51186">
    <property type="entry name" value="GNAT"/>
    <property type="match status" value="1"/>
</dbReference>
<dbReference type="InterPro" id="IPR000182">
    <property type="entry name" value="GNAT_dom"/>
</dbReference>
<evidence type="ECO:0000259" key="1">
    <source>
        <dbReference type="PROSITE" id="PS51186"/>
    </source>
</evidence>
<feature type="domain" description="N-acetyltransferase" evidence="1">
    <location>
        <begin position="18"/>
        <end position="173"/>
    </location>
</feature>
<dbReference type="Proteomes" id="UP000231436">
    <property type="component" value="Unassembled WGS sequence"/>
</dbReference>
<evidence type="ECO:0000313" key="3">
    <source>
        <dbReference type="Proteomes" id="UP000231436"/>
    </source>
</evidence>
<reference evidence="3" key="1">
    <citation type="submission" date="2017-09" db="EMBL/GenBank/DDBJ databases">
        <title>Depth-based differentiation of microbial function through sediment-hosted aquifers and enrichment of novel symbionts in the deep terrestrial subsurface.</title>
        <authorList>
            <person name="Probst A.J."/>
            <person name="Ladd B."/>
            <person name="Jarett J.K."/>
            <person name="Geller-Mcgrath D.E."/>
            <person name="Sieber C.M.K."/>
            <person name="Emerson J.B."/>
            <person name="Anantharaman K."/>
            <person name="Thomas B.C."/>
            <person name="Malmstrom R."/>
            <person name="Stieglmeier M."/>
            <person name="Klingl A."/>
            <person name="Woyke T."/>
            <person name="Ryan C.M."/>
            <person name="Banfield J.F."/>
        </authorList>
    </citation>
    <scope>NUCLEOTIDE SEQUENCE [LARGE SCALE GENOMIC DNA]</scope>
</reference>
<comment type="caution">
    <text evidence="2">The sequence shown here is derived from an EMBL/GenBank/DDBJ whole genome shotgun (WGS) entry which is preliminary data.</text>
</comment>
<dbReference type="InterPro" id="IPR016181">
    <property type="entry name" value="Acyl_CoA_acyltransferase"/>
</dbReference>
<dbReference type="AlphaFoldDB" id="A0A2M8LH62"/>
<dbReference type="GO" id="GO:0016747">
    <property type="term" value="F:acyltransferase activity, transferring groups other than amino-acyl groups"/>
    <property type="evidence" value="ECO:0007669"/>
    <property type="project" value="InterPro"/>
</dbReference>
<name>A0A2M8LH62_9BACT</name>
<dbReference type="SUPFAM" id="SSF55729">
    <property type="entry name" value="Acyl-CoA N-acyltransferases (Nat)"/>
    <property type="match status" value="1"/>
</dbReference>
<organism evidence="2 3">
    <name type="scientific">Candidatus Uhrbacteria bacterium CG10_big_fil_rev_8_21_14_0_10_48_16</name>
    <dbReference type="NCBI Taxonomy" id="1975038"/>
    <lineage>
        <taxon>Bacteria</taxon>
        <taxon>Candidatus Uhriibacteriota</taxon>
    </lineage>
</organism>
<dbReference type="EMBL" id="PFEU01000011">
    <property type="protein sequence ID" value="PJE76790.1"/>
    <property type="molecule type" value="Genomic_DNA"/>
</dbReference>
<sequence>MLAMDPAISRIDSNECPYSLRRVQESDIDLVNGMLWEEYGTSYPYPLRTLTPDGIFVVATHDPTGEVVGFSRAAPLTGHPGVYELGGLIVKRPHRGRDVAKQMTVWRMQEARARGAKVAMSEPVCYRVDCASQLNLLNFGFVLLGIQPAKYPDIQREILQGQPESVLMAASWLVGESGFGTRKIFLPREYRGYPYNFLPREIHSKRFERTVQGTMPVPVHHPGRAGVGSLGAEFIDIPANWPESEGCITEYMHQGYRFSCLLPGFGDLEDGRHFDYVRLYRLPDSVHGFDFRRVHVAPHLHPLKFLIAGEHACRR</sequence>
<evidence type="ECO:0000313" key="2">
    <source>
        <dbReference type="EMBL" id="PJE76790.1"/>
    </source>
</evidence>
<accession>A0A2M8LH62</accession>
<proteinExistence type="predicted"/>
<protein>
    <recommendedName>
        <fullName evidence="1">N-acetyltransferase domain-containing protein</fullName>
    </recommendedName>
</protein>
<gene>
    <name evidence="2" type="ORF">COV05_02640</name>
</gene>
<dbReference type="CDD" id="cd04301">
    <property type="entry name" value="NAT_SF"/>
    <property type="match status" value="1"/>
</dbReference>
<dbReference type="Pfam" id="PF00583">
    <property type="entry name" value="Acetyltransf_1"/>
    <property type="match status" value="1"/>
</dbReference>
<dbReference type="Gene3D" id="3.40.630.30">
    <property type="match status" value="1"/>
</dbReference>